<feature type="domain" description="TonB-dependent receptor plug" evidence="15">
    <location>
        <begin position="234"/>
        <end position="362"/>
    </location>
</feature>
<evidence type="ECO:0000256" key="9">
    <source>
        <dbReference type="ARBA" id="ARBA00023237"/>
    </source>
</evidence>
<evidence type="ECO:0000256" key="2">
    <source>
        <dbReference type="ARBA" id="ARBA00022448"/>
    </source>
</evidence>
<dbReference type="Gene3D" id="2.40.170.20">
    <property type="entry name" value="TonB-dependent receptor, beta-barrel domain"/>
    <property type="match status" value="1"/>
</dbReference>
<dbReference type="InterPro" id="IPR023997">
    <property type="entry name" value="TonB-dep_OMP_SusC/RagA_CS"/>
</dbReference>
<evidence type="ECO:0000313" key="16">
    <source>
        <dbReference type="EMBL" id="RZS72592.1"/>
    </source>
</evidence>
<reference evidence="16 17" key="1">
    <citation type="submission" date="2019-02" db="EMBL/GenBank/DDBJ databases">
        <title>Genomic Encyclopedia of Type Strains, Phase IV (KMG-IV): sequencing the most valuable type-strain genomes for metagenomic binning, comparative biology and taxonomic classification.</title>
        <authorList>
            <person name="Goeker M."/>
        </authorList>
    </citation>
    <scope>NUCLEOTIDE SEQUENCE [LARGE SCALE GENOMIC DNA]</scope>
    <source>
        <strain evidence="16 17">DSM 18116</strain>
    </source>
</reference>
<dbReference type="InterPro" id="IPR011662">
    <property type="entry name" value="Secretin/TonB_short_N"/>
</dbReference>
<name>A0A4Q7MUL7_9BACT</name>
<accession>A0A4Q7MUL7</accession>
<evidence type="ECO:0000256" key="7">
    <source>
        <dbReference type="ARBA" id="ARBA00023077"/>
    </source>
</evidence>
<feature type="chain" id="PRO_5020598051" evidence="12">
    <location>
        <begin position="22"/>
        <end position="1135"/>
    </location>
</feature>
<feature type="signal peptide" evidence="12">
    <location>
        <begin position="1"/>
        <end position="21"/>
    </location>
</feature>
<dbReference type="Pfam" id="PF07660">
    <property type="entry name" value="STN"/>
    <property type="match status" value="1"/>
</dbReference>
<feature type="domain" description="TonB-dependent receptor-like beta-barrel" evidence="13">
    <location>
        <begin position="532"/>
        <end position="1037"/>
    </location>
</feature>
<dbReference type="RefSeq" id="WP_130542990.1">
    <property type="nucleotide sequence ID" value="NZ_SGXA01000002.1"/>
</dbReference>
<dbReference type="NCBIfam" id="TIGR04057">
    <property type="entry name" value="SusC_RagA_signa"/>
    <property type="match status" value="1"/>
</dbReference>
<evidence type="ECO:0000259" key="13">
    <source>
        <dbReference type="Pfam" id="PF00593"/>
    </source>
</evidence>
<dbReference type="NCBIfam" id="TIGR04056">
    <property type="entry name" value="OMP_RagA_SusC"/>
    <property type="match status" value="1"/>
</dbReference>
<dbReference type="InterPro" id="IPR023996">
    <property type="entry name" value="TonB-dep_OMP_SusC/RagA"/>
</dbReference>
<dbReference type="GO" id="GO:0006826">
    <property type="term" value="P:iron ion transport"/>
    <property type="evidence" value="ECO:0007669"/>
    <property type="project" value="UniProtKB-KW"/>
</dbReference>
<evidence type="ECO:0000256" key="5">
    <source>
        <dbReference type="ARBA" id="ARBA00022692"/>
    </source>
</evidence>
<keyword evidence="5 10" id="KW-0812">Transmembrane</keyword>
<dbReference type="InterPro" id="IPR012910">
    <property type="entry name" value="Plug_dom"/>
</dbReference>
<evidence type="ECO:0000256" key="12">
    <source>
        <dbReference type="SAM" id="SignalP"/>
    </source>
</evidence>
<gene>
    <name evidence="16" type="ORF">EV199_4513</name>
</gene>
<dbReference type="Gene3D" id="2.170.130.10">
    <property type="entry name" value="TonB-dependent receptor, plug domain"/>
    <property type="match status" value="1"/>
</dbReference>
<dbReference type="InterPro" id="IPR008969">
    <property type="entry name" value="CarboxyPept-like_regulatory"/>
</dbReference>
<keyword evidence="17" id="KW-1185">Reference proteome</keyword>
<evidence type="ECO:0000256" key="1">
    <source>
        <dbReference type="ARBA" id="ARBA00004571"/>
    </source>
</evidence>
<dbReference type="Proteomes" id="UP000293874">
    <property type="component" value="Unassembled WGS sequence"/>
</dbReference>
<dbReference type="InterPro" id="IPR037066">
    <property type="entry name" value="Plug_dom_sf"/>
</dbReference>
<keyword evidence="9 10" id="KW-0998">Cell outer membrane</keyword>
<keyword evidence="12" id="KW-0732">Signal</keyword>
<dbReference type="Pfam" id="PF13715">
    <property type="entry name" value="CarbopepD_reg_2"/>
    <property type="match status" value="1"/>
</dbReference>
<dbReference type="PROSITE" id="PS52016">
    <property type="entry name" value="TONB_DEPENDENT_REC_3"/>
    <property type="match status" value="1"/>
</dbReference>
<keyword evidence="3 10" id="KW-1134">Transmembrane beta strand</keyword>
<evidence type="ECO:0000256" key="4">
    <source>
        <dbReference type="ARBA" id="ARBA00022496"/>
    </source>
</evidence>
<keyword evidence="4" id="KW-0406">Ion transport</keyword>
<keyword evidence="4" id="KW-0410">Iron transport</keyword>
<keyword evidence="8 10" id="KW-0472">Membrane</keyword>
<dbReference type="Gene3D" id="2.60.40.1120">
    <property type="entry name" value="Carboxypeptidase-like, regulatory domain"/>
    <property type="match status" value="1"/>
</dbReference>
<keyword evidence="2 10" id="KW-0813">Transport</keyword>
<comment type="similarity">
    <text evidence="10 11">Belongs to the TonB-dependent receptor family.</text>
</comment>
<feature type="domain" description="Secretin/TonB short N-terminal" evidence="14">
    <location>
        <begin position="50"/>
        <end position="97"/>
    </location>
</feature>
<dbReference type="InterPro" id="IPR000531">
    <property type="entry name" value="Beta-barrel_TonB"/>
</dbReference>
<dbReference type="SUPFAM" id="SSF56935">
    <property type="entry name" value="Porins"/>
    <property type="match status" value="1"/>
</dbReference>
<dbReference type="AlphaFoldDB" id="A0A4Q7MUL7"/>
<evidence type="ECO:0000256" key="6">
    <source>
        <dbReference type="ARBA" id="ARBA00023004"/>
    </source>
</evidence>
<dbReference type="InterPro" id="IPR039426">
    <property type="entry name" value="TonB-dep_rcpt-like"/>
</dbReference>
<evidence type="ECO:0000313" key="17">
    <source>
        <dbReference type="Proteomes" id="UP000293874"/>
    </source>
</evidence>
<dbReference type="GO" id="GO:0009279">
    <property type="term" value="C:cell outer membrane"/>
    <property type="evidence" value="ECO:0007669"/>
    <property type="project" value="UniProtKB-SubCell"/>
</dbReference>
<dbReference type="Pfam" id="PF07715">
    <property type="entry name" value="Plug"/>
    <property type="match status" value="1"/>
</dbReference>
<evidence type="ECO:0000256" key="3">
    <source>
        <dbReference type="ARBA" id="ARBA00022452"/>
    </source>
</evidence>
<evidence type="ECO:0000256" key="8">
    <source>
        <dbReference type="ARBA" id="ARBA00023136"/>
    </source>
</evidence>
<sequence length="1135" mass="127777">MRLTALFINAAFLLFCVSGMSQTITFSGKETPLKKLFQVIEKQTGYVVSGDKNILTASKPVTVSVDNVPLEQFLQLVFKDQGITYRFREKNIFLSKQEAPPNQQQPAPSAPAVVPPAIVTGTVRSASGELLVGVSIRVKGSPTIGTVTNTQGSFRLGNIEKNTILQLSMIGYEPIEIRIREQSGSYTANSVKKDLDENVKATPGQIVTVEIVLETSNNQMNQVIVNGYSNINKNNFTGSAVTISRKELLKVSPNNVLRSLQIFDPSFKVIDNNSLGSDPNNINPIYIRGRSGIGDVTLPDDEAALSPTQLRNDPNLPTFILDGYEVPVQRIFDLDPTRVESITILKDAASTAIYGSRAANGVVVIETVKPVSGRLRVNYSMNGSVSVPDLSGYHLLNAREKLELERISGLFDPRQNDLPEQAMIRERSYYAKLAEVNRGVETDWLSQPLRTDLNHRHNILLEGGSKEFVFGADLNFARTQGIMKGSARGNNSIGFSISYRKNNLMFRNYIQWNNIQSQESPFGSFSNYARQNPYETIRDEEGNYLKELGDWGHPGSRGNPLYDAHLKSYNRTTQNDFSNNFNLRWTITDGLRLDTRVAVMLQKSQQQDFKDPASSQFDRLDFTKKGTKAILDDEMQTWDFNALLVYGKGYGKHYLNTTIGANAAQKNMTRSGYSVVGFLTGNTDDVNFAADILSKPTGDNEKSRLLGFMASANYSYDNIYLLDFSGRYDGASQFGSNVRFAPFWSLGAGINLHNYKGVQENYPWLTNFKLRTNYGQVGKAGFSQSVSKSTYRYNFDNWYAFGIGANLVTIANPDLEWEKTTMFDAGFDITVFNKLSLTVNYYNKKTVDLIGDITLPFSTGFKSYKSNLGEILNEGYEISARYQVLTRKNFNLNVYATAAHNRNKFLKIGDALKEYNNRVEQYYKDHSVVNKPLNKYFEGASQTAIYAMKSLGINPADGREVFLDQNGQTTYTWNQSQHVVVGDSEPKLRGSFGLNFNYKSFFIFTGFLYEYGGDMYNSTMVDKVENANVYTNVDSRVFSDRWQKPGDITHLKDVRLWNETTKVTSRFVQRNNYIDFNSITIGYDLPQQFLRRWKVNNCRVQLTSNELGRISSIDIERGTDYPYARTVNLTLNLGF</sequence>
<dbReference type="Pfam" id="PF00593">
    <property type="entry name" value="TonB_dep_Rec_b-barrel"/>
    <property type="match status" value="1"/>
</dbReference>
<evidence type="ECO:0000259" key="15">
    <source>
        <dbReference type="Pfam" id="PF07715"/>
    </source>
</evidence>
<comment type="caution">
    <text evidence="16">The sequence shown here is derived from an EMBL/GenBank/DDBJ whole genome shotgun (WGS) entry which is preliminary data.</text>
</comment>
<proteinExistence type="inferred from homology"/>
<evidence type="ECO:0000259" key="14">
    <source>
        <dbReference type="Pfam" id="PF07660"/>
    </source>
</evidence>
<dbReference type="EMBL" id="SGXA01000002">
    <property type="protein sequence ID" value="RZS72592.1"/>
    <property type="molecule type" value="Genomic_DNA"/>
</dbReference>
<evidence type="ECO:0000256" key="10">
    <source>
        <dbReference type="PROSITE-ProRule" id="PRU01360"/>
    </source>
</evidence>
<protein>
    <submittedName>
        <fullName evidence="16">TonB-linked SusC/RagA family outer membrane protein</fullName>
    </submittedName>
</protein>
<dbReference type="SUPFAM" id="SSF49464">
    <property type="entry name" value="Carboxypeptidase regulatory domain-like"/>
    <property type="match status" value="1"/>
</dbReference>
<dbReference type="InterPro" id="IPR036942">
    <property type="entry name" value="Beta-barrel_TonB_sf"/>
</dbReference>
<evidence type="ECO:0000256" key="11">
    <source>
        <dbReference type="RuleBase" id="RU003357"/>
    </source>
</evidence>
<organism evidence="16 17">
    <name type="scientific">Pseudobacter ginsenosidimutans</name>
    <dbReference type="NCBI Taxonomy" id="661488"/>
    <lineage>
        <taxon>Bacteria</taxon>
        <taxon>Pseudomonadati</taxon>
        <taxon>Bacteroidota</taxon>
        <taxon>Chitinophagia</taxon>
        <taxon>Chitinophagales</taxon>
        <taxon>Chitinophagaceae</taxon>
        <taxon>Pseudobacter</taxon>
    </lineage>
</organism>
<keyword evidence="6" id="KW-0408">Iron</keyword>
<keyword evidence="7 11" id="KW-0798">TonB box</keyword>
<comment type="subcellular location">
    <subcellularLocation>
        <location evidence="1 10">Cell outer membrane</location>
        <topology evidence="1 10">Multi-pass membrane protein</topology>
    </subcellularLocation>
</comment>